<dbReference type="AlphaFoldDB" id="A0A8S0WJM5"/>
<reference evidence="1 2" key="1">
    <citation type="submission" date="2020-02" db="EMBL/GenBank/DDBJ databases">
        <authorList>
            <person name="Hogendoorn C."/>
        </authorList>
    </citation>
    <scope>NUCLEOTIDE SEQUENCE [LARGE SCALE GENOMIC DNA]</scope>
    <source>
        <strain evidence="1">METHB21</strain>
    </source>
</reference>
<evidence type="ECO:0000313" key="2">
    <source>
        <dbReference type="Proteomes" id="UP000494216"/>
    </source>
</evidence>
<protein>
    <submittedName>
        <fullName evidence="1">Uncharacterized protein</fullName>
    </submittedName>
</protein>
<evidence type="ECO:0000313" key="1">
    <source>
        <dbReference type="EMBL" id="CAA9891426.1"/>
    </source>
</evidence>
<sequence>MPFQFFHKFSDLINLALGRNFEARKKSLRENAQLKQQKAMANAQIAYELELMKIRFSEQLLRTKARETSTTQDYKEFLDMIDEMKAQIIEAYPDMPKVMALVIHQHAKRLIDDIWNSPDEQLQSQCRVKLAQFIKVVYDDTAAVLVNEQHAKIPTRTLYHIEKLE</sequence>
<dbReference type="EMBL" id="CADCXN010000070">
    <property type="protein sequence ID" value="CAA9891426.1"/>
    <property type="molecule type" value="Genomic_DNA"/>
</dbReference>
<dbReference type="Proteomes" id="UP000494216">
    <property type="component" value="Unassembled WGS sequence"/>
</dbReference>
<accession>A0A8S0WJM5</accession>
<proteinExistence type="predicted"/>
<gene>
    <name evidence="1" type="ORF">METHB2_400008</name>
</gene>
<comment type="caution">
    <text evidence="1">The sequence shown here is derived from an EMBL/GenBank/DDBJ whole genome shotgun (WGS) entry which is preliminary data.</text>
</comment>
<name>A0A8S0WJM5_9GAMM</name>
<organism evidence="1 2">
    <name type="scientific">Candidatus Methylobacter favarea</name>
    <dbReference type="NCBI Taxonomy" id="2707345"/>
    <lineage>
        <taxon>Bacteria</taxon>
        <taxon>Pseudomonadati</taxon>
        <taxon>Pseudomonadota</taxon>
        <taxon>Gammaproteobacteria</taxon>
        <taxon>Methylococcales</taxon>
        <taxon>Methylococcaceae</taxon>
        <taxon>Methylobacter</taxon>
    </lineage>
</organism>
<keyword evidence="2" id="KW-1185">Reference proteome</keyword>